<accession>A0A1H1LC04</accession>
<gene>
    <name evidence="10" type="ORF">SAMN04488543_0168</name>
</gene>
<keyword evidence="11" id="KW-1185">Reference proteome</keyword>
<evidence type="ECO:0000256" key="8">
    <source>
        <dbReference type="SAM" id="Phobius"/>
    </source>
</evidence>
<dbReference type="EMBL" id="LT629749">
    <property type="protein sequence ID" value="SDR71399.1"/>
    <property type="molecule type" value="Genomic_DNA"/>
</dbReference>
<evidence type="ECO:0000259" key="9">
    <source>
        <dbReference type="SMART" id="SM00014"/>
    </source>
</evidence>
<feature type="transmembrane region" description="Helical" evidence="8">
    <location>
        <begin position="153"/>
        <end position="175"/>
    </location>
</feature>
<dbReference type="SMART" id="SM00014">
    <property type="entry name" value="acidPPc"/>
    <property type="match status" value="1"/>
</dbReference>
<keyword evidence="3 8" id="KW-0812">Transmembrane</keyword>
<dbReference type="GO" id="GO:0016787">
    <property type="term" value="F:hydrolase activity"/>
    <property type="evidence" value="ECO:0007669"/>
    <property type="project" value="UniProtKB-KW"/>
</dbReference>
<dbReference type="CDD" id="cd01610">
    <property type="entry name" value="PAP2_like"/>
    <property type="match status" value="1"/>
</dbReference>
<keyword evidence="6 8" id="KW-0472">Membrane</keyword>
<evidence type="ECO:0000313" key="11">
    <source>
        <dbReference type="Proteomes" id="UP000199092"/>
    </source>
</evidence>
<dbReference type="GO" id="GO:0005886">
    <property type="term" value="C:plasma membrane"/>
    <property type="evidence" value="ECO:0007669"/>
    <property type="project" value="UniProtKB-SubCell"/>
</dbReference>
<keyword evidence="4" id="KW-0378">Hydrolase</keyword>
<dbReference type="Pfam" id="PF01569">
    <property type="entry name" value="PAP2"/>
    <property type="match status" value="1"/>
</dbReference>
<dbReference type="Gene3D" id="1.20.144.10">
    <property type="entry name" value="Phosphatidic acid phosphatase type 2/haloperoxidase"/>
    <property type="match status" value="1"/>
</dbReference>
<dbReference type="InterPro" id="IPR000326">
    <property type="entry name" value="PAP2/HPO"/>
</dbReference>
<evidence type="ECO:0000256" key="2">
    <source>
        <dbReference type="ARBA" id="ARBA00022475"/>
    </source>
</evidence>
<feature type="transmembrane region" description="Helical" evidence="8">
    <location>
        <begin position="93"/>
        <end position="114"/>
    </location>
</feature>
<feature type="domain" description="Phosphatidic acid phosphatase type 2/haloperoxidase" evidence="9">
    <location>
        <begin position="86"/>
        <end position="196"/>
    </location>
</feature>
<feature type="region of interest" description="Disordered" evidence="7">
    <location>
        <begin position="202"/>
        <end position="254"/>
    </location>
</feature>
<dbReference type="Proteomes" id="UP000199092">
    <property type="component" value="Chromosome I"/>
</dbReference>
<reference evidence="10 11" key="1">
    <citation type="submission" date="2016-10" db="EMBL/GenBank/DDBJ databases">
        <authorList>
            <person name="de Groot N.N."/>
        </authorList>
    </citation>
    <scope>NUCLEOTIDE SEQUENCE [LARGE SCALE GENOMIC DNA]</scope>
    <source>
        <strain evidence="10 11">DSM 21741</strain>
    </source>
</reference>
<dbReference type="SUPFAM" id="SSF48317">
    <property type="entry name" value="Acid phosphatase/Vanadium-dependent haloperoxidase"/>
    <property type="match status" value="1"/>
</dbReference>
<evidence type="ECO:0000256" key="7">
    <source>
        <dbReference type="SAM" id="MobiDB-lite"/>
    </source>
</evidence>
<dbReference type="PANTHER" id="PTHR14969:SF62">
    <property type="entry name" value="DECAPRENYLPHOSPHORYL-5-PHOSPHORIBOSE PHOSPHATASE RV3807C-RELATED"/>
    <property type="match status" value="1"/>
</dbReference>
<evidence type="ECO:0000313" key="10">
    <source>
        <dbReference type="EMBL" id="SDR71399.1"/>
    </source>
</evidence>
<dbReference type="AlphaFoldDB" id="A0A1H1LC04"/>
<dbReference type="STRING" id="546871.SAMN04488543_0168"/>
<evidence type="ECO:0000256" key="3">
    <source>
        <dbReference type="ARBA" id="ARBA00022692"/>
    </source>
</evidence>
<feature type="compositionally biased region" description="Basic and acidic residues" evidence="7">
    <location>
        <begin position="217"/>
        <end position="228"/>
    </location>
</feature>
<keyword evidence="5 8" id="KW-1133">Transmembrane helix</keyword>
<evidence type="ECO:0000256" key="6">
    <source>
        <dbReference type="ARBA" id="ARBA00023136"/>
    </source>
</evidence>
<evidence type="ECO:0000256" key="5">
    <source>
        <dbReference type="ARBA" id="ARBA00022989"/>
    </source>
</evidence>
<evidence type="ECO:0000256" key="4">
    <source>
        <dbReference type="ARBA" id="ARBA00022801"/>
    </source>
</evidence>
<keyword evidence="2" id="KW-1003">Cell membrane</keyword>
<feature type="transmembrane region" description="Helical" evidence="8">
    <location>
        <begin position="181"/>
        <end position="198"/>
    </location>
</feature>
<dbReference type="InterPro" id="IPR036938">
    <property type="entry name" value="PAP2/HPO_sf"/>
</dbReference>
<protein>
    <submittedName>
        <fullName evidence="10">Membrane-associated phospholipid phosphatase</fullName>
    </submittedName>
</protein>
<proteinExistence type="predicted"/>
<evidence type="ECO:0000256" key="1">
    <source>
        <dbReference type="ARBA" id="ARBA00004651"/>
    </source>
</evidence>
<comment type="subcellular location">
    <subcellularLocation>
        <location evidence="1">Cell membrane</location>
        <topology evidence="1">Multi-pass membrane protein</topology>
    </subcellularLocation>
</comment>
<organism evidence="10 11">
    <name type="scientific">Friedmanniella luteola</name>
    <dbReference type="NCBI Taxonomy" id="546871"/>
    <lineage>
        <taxon>Bacteria</taxon>
        <taxon>Bacillati</taxon>
        <taxon>Actinomycetota</taxon>
        <taxon>Actinomycetes</taxon>
        <taxon>Propionibacteriales</taxon>
        <taxon>Nocardioidaceae</taxon>
        <taxon>Friedmanniella</taxon>
    </lineage>
</organism>
<dbReference type="PANTHER" id="PTHR14969">
    <property type="entry name" value="SPHINGOSINE-1-PHOSPHATE PHOSPHOHYDROLASE"/>
    <property type="match status" value="1"/>
</dbReference>
<feature type="transmembrane region" description="Helical" evidence="8">
    <location>
        <begin position="126"/>
        <end position="146"/>
    </location>
</feature>
<sequence length="254" mass="25410">MSALATTSVPTFTLRPSAAGWAATGFVLLYLLSVGTAGGQRLDEAAMQWTAASVTEDGWAEALLTGVSGGSVLLVGGALAIVTALARGLRAGALGALSGAVVLLAAEVLKLTLARPDFTVQALANSFPSGHVAAVTGLALALLLAAPAGRWRWAALLAVTPAVALTGLATIALEWHRPSDVLGSVLLGVVIGATAAGWESRTVGRAPAGRSSSADPRVSRSDQAREPRPATPTADLVLVPSDAQPAHSGISSST</sequence>
<name>A0A1H1LC04_9ACTN</name>
<feature type="transmembrane region" description="Helical" evidence="8">
    <location>
        <begin position="62"/>
        <end position="86"/>
    </location>
</feature>